<gene>
    <name evidence="1" type="ORF">DV515_00015683</name>
</gene>
<reference evidence="1 2" key="1">
    <citation type="journal article" date="2018" name="Proc. R. Soc. B">
        <title>A non-coding region near Follistatin controls head colour polymorphism in the Gouldian finch.</title>
        <authorList>
            <person name="Toomey M.B."/>
            <person name="Marques C.I."/>
            <person name="Andrade P."/>
            <person name="Araujo P.M."/>
            <person name="Sabatino S."/>
            <person name="Gazda M.A."/>
            <person name="Afonso S."/>
            <person name="Lopes R.J."/>
            <person name="Corbo J.C."/>
            <person name="Carneiro M."/>
        </authorList>
    </citation>
    <scope>NUCLEOTIDE SEQUENCE [LARGE SCALE GENOMIC DNA]</scope>
    <source>
        <strain evidence="1">Red01</strain>
        <tissue evidence="1">Muscle</tissue>
    </source>
</reference>
<accession>A0A3L8RUT9</accession>
<dbReference type="AlphaFoldDB" id="A0A3L8RUT9"/>
<keyword evidence="2" id="KW-1185">Reference proteome</keyword>
<name>A0A3L8RUT9_CHLGU</name>
<organism evidence="1 2">
    <name type="scientific">Chloebia gouldiae</name>
    <name type="common">Gouldian finch</name>
    <name type="synonym">Erythrura gouldiae</name>
    <dbReference type="NCBI Taxonomy" id="44316"/>
    <lineage>
        <taxon>Eukaryota</taxon>
        <taxon>Metazoa</taxon>
        <taxon>Chordata</taxon>
        <taxon>Craniata</taxon>
        <taxon>Vertebrata</taxon>
        <taxon>Euteleostomi</taxon>
        <taxon>Archelosauria</taxon>
        <taxon>Archosauria</taxon>
        <taxon>Dinosauria</taxon>
        <taxon>Saurischia</taxon>
        <taxon>Theropoda</taxon>
        <taxon>Coelurosauria</taxon>
        <taxon>Aves</taxon>
        <taxon>Neognathae</taxon>
        <taxon>Neoaves</taxon>
        <taxon>Telluraves</taxon>
        <taxon>Australaves</taxon>
        <taxon>Passeriformes</taxon>
        <taxon>Passeroidea</taxon>
        <taxon>Passeridae</taxon>
        <taxon>Chloebia</taxon>
    </lineage>
</organism>
<evidence type="ECO:0000313" key="2">
    <source>
        <dbReference type="Proteomes" id="UP000276834"/>
    </source>
</evidence>
<protein>
    <submittedName>
        <fullName evidence="1">Uncharacterized protein</fullName>
    </submittedName>
</protein>
<dbReference type="Proteomes" id="UP000276834">
    <property type="component" value="Unassembled WGS sequence"/>
</dbReference>
<comment type="caution">
    <text evidence="1">The sequence shown here is derived from an EMBL/GenBank/DDBJ whole genome shotgun (WGS) entry which is preliminary data.</text>
</comment>
<proteinExistence type="predicted"/>
<dbReference type="EMBL" id="QUSF01000201">
    <property type="protein sequence ID" value="RLV87460.1"/>
    <property type="molecule type" value="Genomic_DNA"/>
</dbReference>
<sequence length="115" mass="13046">MGKPKIKEGIVPKMSWHHRPLNEEGVSKTSRLAPKHLPAPAALLELKSAVATCVWRELMGALKIAAWEERCLKLFSWLFKAFQSQQHPLVRSSLDEHTALVHLCQGRDLALEHHQ</sequence>
<evidence type="ECO:0000313" key="1">
    <source>
        <dbReference type="EMBL" id="RLV87460.1"/>
    </source>
</evidence>